<keyword evidence="2" id="KW-1185">Reference proteome</keyword>
<dbReference type="Proteomes" id="UP000308600">
    <property type="component" value="Unassembled WGS sequence"/>
</dbReference>
<name>A0ACD3AD32_9AGAR</name>
<reference evidence="1 2" key="1">
    <citation type="journal article" date="2019" name="Nat. Ecol. Evol.">
        <title>Megaphylogeny resolves global patterns of mushroom evolution.</title>
        <authorList>
            <person name="Varga T."/>
            <person name="Krizsan K."/>
            <person name="Foldi C."/>
            <person name="Dima B."/>
            <person name="Sanchez-Garcia M."/>
            <person name="Sanchez-Ramirez S."/>
            <person name="Szollosi G.J."/>
            <person name="Szarkandi J.G."/>
            <person name="Papp V."/>
            <person name="Albert L."/>
            <person name="Andreopoulos W."/>
            <person name="Angelini C."/>
            <person name="Antonin V."/>
            <person name="Barry K.W."/>
            <person name="Bougher N.L."/>
            <person name="Buchanan P."/>
            <person name="Buyck B."/>
            <person name="Bense V."/>
            <person name="Catcheside P."/>
            <person name="Chovatia M."/>
            <person name="Cooper J."/>
            <person name="Damon W."/>
            <person name="Desjardin D."/>
            <person name="Finy P."/>
            <person name="Geml J."/>
            <person name="Haridas S."/>
            <person name="Hughes K."/>
            <person name="Justo A."/>
            <person name="Karasinski D."/>
            <person name="Kautmanova I."/>
            <person name="Kiss B."/>
            <person name="Kocsube S."/>
            <person name="Kotiranta H."/>
            <person name="LaButti K.M."/>
            <person name="Lechner B.E."/>
            <person name="Liimatainen K."/>
            <person name="Lipzen A."/>
            <person name="Lukacs Z."/>
            <person name="Mihaltcheva S."/>
            <person name="Morgado L.N."/>
            <person name="Niskanen T."/>
            <person name="Noordeloos M.E."/>
            <person name="Ohm R.A."/>
            <person name="Ortiz-Santana B."/>
            <person name="Ovrebo C."/>
            <person name="Racz N."/>
            <person name="Riley R."/>
            <person name="Savchenko A."/>
            <person name="Shiryaev A."/>
            <person name="Soop K."/>
            <person name="Spirin V."/>
            <person name="Szebenyi C."/>
            <person name="Tomsovsky M."/>
            <person name="Tulloss R.E."/>
            <person name="Uehling J."/>
            <person name="Grigoriev I.V."/>
            <person name="Vagvolgyi C."/>
            <person name="Papp T."/>
            <person name="Martin F.M."/>
            <person name="Miettinen O."/>
            <person name="Hibbett D.S."/>
            <person name="Nagy L.G."/>
        </authorList>
    </citation>
    <scope>NUCLEOTIDE SEQUENCE [LARGE SCALE GENOMIC DNA]</scope>
    <source>
        <strain evidence="1 2">NL-1719</strain>
    </source>
</reference>
<dbReference type="EMBL" id="ML208516">
    <property type="protein sequence ID" value="TFK63576.1"/>
    <property type="molecule type" value="Genomic_DNA"/>
</dbReference>
<sequence length="236" mass="26479">MSLIKLPLIAIDAFNMLLNATPPNPPQPLSEHLIPDWRERFLRSLALPSRVIRSLYWSAGLIEVLIILASHIPTSPVAHPILSVLFFNGSSPQKICVSWAFILGFTLTLIGTYIRLNSFRTLGRLFTFELCIRKDHRLIVDGPYALVRHPSYTGLILNIIGACVNHVSGSWARESGALDTTLGRTIALLWMLGAGAVVLSLVLRVPKEDEILRKRFGNEWVEWAERVPYKFVPGVY</sequence>
<evidence type="ECO:0000313" key="1">
    <source>
        <dbReference type="EMBL" id="TFK63576.1"/>
    </source>
</evidence>
<gene>
    <name evidence="1" type="ORF">BDN72DRAFT_847493</name>
</gene>
<accession>A0ACD3AD32</accession>
<protein>
    <submittedName>
        <fullName evidence="1">Uncharacterized protein</fullName>
    </submittedName>
</protein>
<evidence type="ECO:0000313" key="2">
    <source>
        <dbReference type="Proteomes" id="UP000308600"/>
    </source>
</evidence>
<proteinExistence type="predicted"/>
<organism evidence="1 2">
    <name type="scientific">Pluteus cervinus</name>
    <dbReference type="NCBI Taxonomy" id="181527"/>
    <lineage>
        <taxon>Eukaryota</taxon>
        <taxon>Fungi</taxon>
        <taxon>Dikarya</taxon>
        <taxon>Basidiomycota</taxon>
        <taxon>Agaricomycotina</taxon>
        <taxon>Agaricomycetes</taxon>
        <taxon>Agaricomycetidae</taxon>
        <taxon>Agaricales</taxon>
        <taxon>Pluteineae</taxon>
        <taxon>Pluteaceae</taxon>
        <taxon>Pluteus</taxon>
    </lineage>
</organism>